<organism evidence="3 4">
    <name type="scientific">Pinctada imbricata</name>
    <name type="common">Atlantic pearl-oyster</name>
    <name type="synonym">Pinctada martensii</name>
    <dbReference type="NCBI Taxonomy" id="66713"/>
    <lineage>
        <taxon>Eukaryota</taxon>
        <taxon>Metazoa</taxon>
        <taxon>Spiralia</taxon>
        <taxon>Lophotrochozoa</taxon>
        <taxon>Mollusca</taxon>
        <taxon>Bivalvia</taxon>
        <taxon>Autobranchia</taxon>
        <taxon>Pteriomorphia</taxon>
        <taxon>Pterioida</taxon>
        <taxon>Pterioidea</taxon>
        <taxon>Pteriidae</taxon>
        <taxon>Pinctada</taxon>
    </lineage>
</organism>
<feature type="compositionally biased region" description="Gly residues" evidence="2">
    <location>
        <begin position="336"/>
        <end position="346"/>
    </location>
</feature>
<dbReference type="Gene3D" id="1.20.5.340">
    <property type="match status" value="1"/>
</dbReference>
<evidence type="ECO:0000256" key="1">
    <source>
        <dbReference type="SAM" id="Coils"/>
    </source>
</evidence>
<keyword evidence="1" id="KW-0175">Coiled coil</keyword>
<accession>A0AA89BR56</accession>
<keyword evidence="4" id="KW-1185">Reference proteome</keyword>
<dbReference type="Gene3D" id="3.30.70.1820">
    <property type="entry name" value="L1 transposable element, RRM domain"/>
    <property type="match status" value="1"/>
</dbReference>
<dbReference type="AlphaFoldDB" id="A0AA89BR56"/>
<evidence type="ECO:0000313" key="3">
    <source>
        <dbReference type="EMBL" id="KAK3091001.1"/>
    </source>
</evidence>
<comment type="caution">
    <text evidence="3">The sequence shown here is derived from an EMBL/GenBank/DDBJ whole genome shotgun (WGS) entry which is preliminary data.</text>
</comment>
<protein>
    <submittedName>
        <fullName evidence="3">Uncharacterized protein</fullName>
    </submittedName>
</protein>
<dbReference type="InterPro" id="IPR004244">
    <property type="entry name" value="Transposase_22"/>
</dbReference>
<sequence>MNADNNYTHQQGFNLPLNQSTPVHQLSFGQAGYSGHVYGSPVMQNVDMNSRLDAICMKLDGMCDQLKKLDLMEARLSNLETSAKTIKSDVENLKSTMSEMDKSMTFINQQFEKNKSDLSELQKTVSHITSEAKETELFIADEISELREELGSLKERHVDLQARSMRDNLVFSGIEEPPPQQDGNGRPIGEDTERTLSEFLATKMDIHDVGFHRVHRMGRLIPGKTRPIVAKFVMYKDRERVRKSAKEKLTGSNYGISEQFPREINDRRKALYPTYKNAKRQGKRANFVMDKLYVDGVLIQPVSVQESQPGQSDRNDAMEVGHGDNGITQATTTRGGQSGAYSGGRGRGSRGRGGRGSRPFGRGARSSRSR</sequence>
<feature type="compositionally biased region" description="Basic and acidic residues" evidence="2">
    <location>
        <begin position="313"/>
        <end position="322"/>
    </location>
</feature>
<dbReference type="Proteomes" id="UP001186944">
    <property type="component" value="Unassembled WGS sequence"/>
</dbReference>
<gene>
    <name evidence="3" type="ORF">FSP39_016379</name>
</gene>
<reference evidence="3" key="1">
    <citation type="submission" date="2019-08" db="EMBL/GenBank/DDBJ databases">
        <title>The improved chromosome-level genome for the pearl oyster Pinctada fucata martensii using PacBio sequencing and Hi-C.</title>
        <authorList>
            <person name="Zheng Z."/>
        </authorList>
    </citation>
    <scope>NUCLEOTIDE SEQUENCE</scope>
    <source>
        <strain evidence="3">ZZ-2019</strain>
        <tissue evidence="3">Adductor muscle</tissue>
    </source>
</reference>
<evidence type="ECO:0000256" key="2">
    <source>
        <dbReference type="SAM" id="MobiDB-lite"/>
    </source>
</evidence>
<feature type="coiled-coil region" evidence="1">
    <location>
        <begin position="69"/>
        <end position="96"/>
    </location>
</feature>
<dbReference type="PANTHER" id="PTHR11505">
    <property type="entry name" value="L1 TRANSPOSABLE ELEMENT-RELATED"/>
    <property type="match status" value="1"/>
</dbReference>
<feature type="region of interest" description="Disordered" evidence="2">
    <location>
        <begin position="171"/>
        <end position="191"/>
    </location>
</feature>
<dbReference type="EMBL" id="VSWD01000010">
    <property type="protein sequence ID" value="KAK3091001.1"/>
    <property type="molecule type" value="Genomic_DNA"/>
</dbReference>
<proteinExistence type="predicted"/>
<feature type="region of interest" description="Disordered" evidence="2">
    <location>
        <begin position="304"/>
        <end position="370"/>
    </location>
</feature>
<evidence type="ECO:0000313" key="4">
    <source>
        <dbReference type="Proteomes" id="UP001186944"/>
    </source>
</evidence>
<name>A0AA89BR56_PINIB</name>